<protein>
    <submittedName>
        <fullName evidence="1">Uncharacterized protein</fullName>
    </submittedName>
</protein>
<dbReference type="EMBL" id="JAFFHC010000005">
    <property type="protein sequence ID" value="KAK4676321.1"/>
    <property type="molecule type" value="Genomic_DNA"/>
</dbReference>
<reference evidence="1 2" key="1">
    <citation type="journal article" date="2023" name="bioRxiv">
        <title>High-quality genome assemblies of four members of thePodospora anserinaspecies complex.</title>
        <authorList>
            <person name="Ament-Velasquez S.L."/>
            <person name="Vogan A.A."/>
            <person name="Wallerman O."/>
            <person name="Hartmann F."/>
            <person name="Gautier V."/>
            <person name="Silar P."/>
            <person name="Giraud T."/>
            <person name="Johannesson H."/>
        </authorList>
    </citation>
    <scope>NUCLEOTIDE SEQUENCE [LARGE SCALE GENOMIC DNA]</scope>
    <source>
        <strain evidence="1 2">CBS 124.78</strain>
    </source>
</reference>
<keyword evidence="2" id="KW-1185">Reference proteome</keyword>
<evidence type="ECO:0000313" key="2">
    <source>
        <dbReference type="Proteomes" id="UP001323617"/>
    </source>
</evidence>
<dbReference type="Proteomes" id="UP001323617">
    <property type="component" value="Unassembled WGS sequence"/>
</dbReference>
<gene>
    <name evidence="1" type="ORF">QC764_510775</name>
</gene>
<dbReference type="GeneID" id="87969179"/>
<proteinExistence type="predicted"/>
<sequence>MIFLRPSRQFPSYYLLSTRGPLPITTPFSTLPSIIMEPYNNSPFWDIGVDDLASYWNGGQDKTYDHQDNGNDSDKEFWLNIKTMTQTTSPKAASTRITRMATVEAAVVTKGATVSVVIQTTWKVANAVGERVVIASVAMGMMTTMTTRIGSFGGAGRVAASCIK</sequence>
<name>A0ABR0I7I2_9PEZI</name>
<accession>A0ABR0I7I2</accession>
<evidence type="ECO:0000313" key="1">
    <source>
        <dbReference type="EMBL" id="KAK4676321.1"/>
    </source>
</evidence>
<comment type="caution">
    <text evidence="1">The sequence shown here is derived from an EMBL/GenBank/DDBJ whole genome shotgun (WGS) entry which is preliminary data.</text>
</comment>
<organism evidence="1 2">
    <name type="scientific">Podospora pseudoanserina</name>
    <dbReference type="NCBI Taxonomy" id="2609844"/>
    <lineage>
        <taxon>Eukaryota</taxon>
        <taxon>Fungi</taxon>
        <taxon>Dikarya</taxon>
        <taxon>Ascomycota</taxon>
        <taxon>Pezizomycotina</taxon>
        <taxon>Sordariomycetes</taxon>
        <taxon>Sordariomycetidae</taxon>
        <taxon>Sordariales</taxon>
        <taxon>Podosporaceae</taxon>
        <taxon>Podospora</taxon>
    </lineage>
</organism>
<dbReference type="RefSeq" id="XP_062799791.1">
    <property type="nucleotide sequence ID" value="XM_062948314.1"/>
</dbReference>